<feature type="transmembrane region" description="Helical" evidence="12">
    <location>
        <begin position="386"/>
        <end position="403"/>
    </location>
</feature>
<evidence type="ECO:0000256" key="6">
    <source>
        <dbReference type="ARBA" id="ARBA00022723"/>
    </source>
</evidence>
<dbReference type="InterPro" id="IPR027939">
    <property type="entry name" value="NMT1/THI5"/>
</dbReference>
<evidence type="ECO:0000313" key="15">
    <source>
        <dbReference type="EMBL" id="OWF65885.1"/>
    </source>
</evidence>
<dbReference type="Proteomes" id="UP000196880">
    <property type="component" value="Unassembled WGS sequence"/>
</dbReference>
<dbReference type="GO" id="GO:0009228">
    <property type="term" value="P:thiamine biosynthetic process"/>
    <property type="evidence" value="ECO:0007669"/>
    <property type="project" value="UniProtKB-KW"/>
</dbReference>
<evidence type="ECO:0000259" key="14">
    <source>
        <dbReference type="Pfam" id="PF09084"/>
    </source>
</evidence>
<evidence type="ECO:0000256" key="2">
    <source>
        <dbReference type="ARBA" id="ARBA00004948"/>
    </source>
</evidence>
<organism evidence="15 16">
    <name type="scientific">Polynucleobacter hirudinilacicola</name>
    <dbReference type="NCBI Taxonomy" id="1743166"/>
    <lineage>
        <taxon>Bacteria</taxon>
        <taxon>Pseudomonadati</taxon>
        <taxon>Pseudomonadota</taxon>
        <taxon>Betaproteobacteria</taxon>
        <taxon>Burkholderiales</taxon>
        <taxon>Burkholderiaceae</taxon>
        <taxon>Polynucleobacter</taxon>
    </lineage>
</organism>
<feature type="transmembrane region" description="Helical" evidence="12">
    <location>
        <begin position="538"/>
        <end position="560"/>
    </location>
</feature>
<feature type="domain" description="SsuA/THI5-like" evidence="14">
    <location>
        <begin position="48"/>
        <end position="259"/>
    </location>
</feature>
<sequence>MQIRSKFSSLYLWPLLAWLMLFVPLSSSHSKESISDPIRVQLAWMHQSQFAGFYVAQVRKHFENEGLHVTLIEGGPNINPITELQEGRADVAVSWLANAWSLSADQKHVTNIAQIFSGSSLAVICRISAGVFTPKDITGKKIGVWGLGDELVVNEMLNRLEIPQTSVELIRQAPNGQDLIDGKVACATTMAYNEYWQILEKGIPSTDLIVISPELFGIPHIEDGLYVMTDRLSSSVFRTQMVKLVKGLRTGWKEARIAPTLAVEIIQRKATVLNKEHQKHMLESVLGIIPVNPNEFGLFDLGRYQSEVNRLLSPDKVNPTPERIWTYDIWNELKKEDKNTTPLTQATKFYVSSTTGMLAFKILVYFGVFTYALSGVLEAIHRGYDLWGRLILAFLSGVGGGTLRDLLIGGDRLPFYYVKDLTYPLGILLVVLITSSIVAAHQDAHMSDLFKKTKKYADILGFTSLAITGAAISISSNLPWFWAPICAALTCAGGGMLRDIVVNQEPSTFKGVIYEEVAVVGALFLVGGLMVANHFEYTALPVYLSLILSIILIICLRLAIYKYHWRYPKFLGGSGLDSDSH</sequence>
<proteinExistence type="inferred from homology"/>
<dbReference type="Gene3D" id="3.40.190.10">
    <property type="entry name" value="Periplasmic binding protein-like II"/>
    <property type="match status" value="2"/>
</dbReference>
<evidence type="ECO:0000259" key="13">
    <source>
        <dbReference type="Pfam" id="PF03458"/>
    </source>
</evidence>
<evidence type="ECO:0000256" key="4">
    <source>
        <dbReference type="ARBA" id="ARBA00011738"/>
    </source>
</evidence>
<dbReference type="InterPro" id="IPR015168">
    <property type="entry name" value="SsuA/THI5"/>
</dbReference>
<dbReference type="PANTHER" id="PTHR31528:SF1">
    <property type="entry name" value="4-AMINO-5-HYDROXYMETHYL-2-METHYLPYRIMIDINE PHOSPHATE SYNTHASE THI11-RELATED"/>
    <property type="match status" value="1"/>
</dbReference>
<reference evidence="15 16" key="1">
    <citation type="submission" date="2017-03" db="EMBL/GenBank/DDBJ databases">
        <title>New species Polynucleobacter sp. MWH-EgelM1-30-B4.</title>
        <authorList>
            <person name="Hahn M.W."/>
        </authorList>
    </citation>
    <scope>NUCLEOTIDE SEQUENCE [LARGE SCALE GENOMIC DNA]</scope>
    <source>
        <strain evidence="15 16">MWH-EgelM1-30-B4</strain>
    </source>
</reference>
<dbReference type="AlphaFoldDB" id="A0A210RXY9"/>
<feature type="domain" description="Glycine transporter" evidence="13">
    <location>
        <begin position="456"/>
        <end position="526"/>
    </location>
</feature>
<feature type="transmembrane region" description="Helical" evidence="12">
    <location>
        <begin position="456"/>
        <end position="474"/>
    </location>
</feature>
<keyword evidence="16" id="KW-1185">Reference proteome</keyword>
<accession>A0A210RXY9</accession>
<evidence type="ECO:0000256" key="7">
    <source>
        <dbReference type="ARBA" id="ARBA00022898"/>
    </source>
</evidence>
<evidence type="ECO:0000313" key="16">
    <source>
        <dbReference type="Proteomes" id="UP000196880"/>
    </source>
</evidence>
<feature type="transmembrane region" description="Helical" evidence="12">
    <location>
        <begin position="423"/>
        <end position="444"/>
    </location>
</feature>
<name>A0A210RXY9_9BURK</name>
<evidence type="ECO:0000256" key="1">
    <source>
        <dbReference type="ARBA" id="ARBA00003469"/>
    </source>
</evidence>
<keyword evidence="8" id="KW-0784">Thiamine biosynthesis</keyword>
<dbReference type="Pfam" id="PF09084">
    <property type="entry name" value="NMT1"/>
    <property type="match status" value="1"/>
</dbReference>
<evidence type="ECO:0000256" key="8">
    <source>
        <dbReference type="ARBA" id="ARBA00022977"/>
    </source>
</evidence>
<gene>
    <name evidence="15" type="ORF">B6A14_09000</name>
</gene>
<evidence type="ECO:0000256" key="11">
    <source>
        <dbReference type="ARBA" id="ARBA00048179"/>
    </source>
</evidence>
<dbReference type="GO" id="GO:0016740">
    <property type="term" value="F:transferase activity"/>
    <property type="evidence" value="ECO:0007669"/>
    <property type="project" value="UniProtKB-KW"/>
</dbReference>
<keyword evidence="12" id="KW-0472">Membrane</keyword>
<evidence type="ECO:0000256" key="10">
    <source>
        <dbReference type="ARBA" id="ARBA00033171"/>
    </source>
</evidence>
<dbReference type="Pfam" id="PF03458">
    <property type="entry name" value="Gly_transporter"/>
    <property type="match status" value="2"/>
</dbReference>
<feature type="domain" description="Glycine transporter" evidence="13">
    <location>
        <begin position="362"/>
        <end position="434"/>
    </location>
</feature>
<keyword evidence="5" id="KW-0808">Transferase</keyword>
<dbReference type="EMBL" id="NAIA01000003">
    <property type="protein sequence ID" value="OWF65885.1"/>
    <property type="molecule type" value="Genomic_DNA"/>
</dbReference>
<dbReference type="PANTHER" id="PTHR31528">
    <property type="entry name" value="4-AMINO-5-HYDROXYMETHYL-2-METHYLPYRIMIDINE PHOSPHATE SYNTHASE THI11-RELATED"/>
    <property type="match status" value="1"/>
</dbReference>
<evidence type="ECO:0000256" key="12">
    <source>
        <dbReference type="SAM" id="Phobius"/>
    </source>
</evidence>
<protein>
    <recommendedName>
        <fullName evidence="10">Thiamine pyrimidine synthase</fullName>
    </recommendedName>
</protein>
<keyword evidence="12" id="KW-1133">Transmembrane helix</keyword>
<comment type="pathway">
    <text evidence="2">Cofactor biosynthesis; thiamine diphosphate biosynthesis.</text>
</comment>
<evidence type="ECO:0000256" key="5">
    <source>
        <dbReference type="ARBA" id="ARBA00022679"/>
    </source>
</evidence>
<dbReference type="SUPFAM" id="SSF53850">
    <property type="entry name" value="Periplasmic binding protein-like II"/>
    <property type="match status" value="1"/>
</dbReference>
<comment type="similarity">
    <text evidence="3">Belongs to the NMT1/THI5 family.</text>
</comment>
<keyword evidence="6" id="KW-0479">Metal-binding</keyword>
<comment type="caution">
    <text evidence="15">The sequence shown here is derived from an EMBL/GenBank/DDBJ whole genome shotgun (WGS) entry which is preliminary data.</text>
</comment>
<dbReference type="InterPro" id="IPR005115">
    <property type="entry name" value="Gly_transporter"/>
</dbReference>
<keyword evidence="7" id="KW-0663">Pyridoxal phosphate</keyword>
<evidence type="ECO:0000256" key="9">
    <source>
        <dbReference type="ARBA" id="ARBA00023004"/>
    </source>
</evidence>
<dbReference type="GO" id="GO:0046872">
    <property type="term" value="F:metal ion binding"/>
    <property type="evidence" value="ECO:0007669"/>
    <property type="project" value="UniProtKB-KW"/>
</dbReference>
<comment type="catalytic activity">
    <reaction evidence="11">
        <text>N(6)-(pyridoxal phosphate)-L-lysyl-[4-amino-5-hydroxymethyl-2-methylpyrimidine phosphate synthase] + L-histidyl-[4-amino-5-hydroxymethyl-2-methylpyrimidine phosphate synthase] + 2 Fe(3+) + 4 H2O = L-lysyl-[4-amino-5-hydroxymethyl-2-methylpyrimidine phosphate synthase] + (2S)-2-amino-5-hydroxy-4-oxopentanoyl-[4-amino-5-hydroxymethyl-2-methylpyrimidine phosphate synthase] + 4-amino-2-methyl-5-(phosphooxymethyl)pyrimidine + 3-oxopropanoate + 2 Fe(2+) + 2 H(+)</text>
        <dbReference type="Rhea" id="RHEA:65756"/>
        <dbReference type="Rhea" id="RHEA-COMP:16892"/>
        <dbReference type="Rhea" id="RHEA-COMP:16893"/>
        <dbReference type="Rhea" id="RHEA-COMP:16894"/>
        <dbReference type="Rhea" id="RHEA-COMP:16895"/>
        <dbReference type="ChEBI" id="CHEBI:15377"/>
        <dbReference type="ChEBI" id="CHEBI:15378"/>
        <dbReference type="ChEBI" id="CHEBI:29033"/>
        <dbReference type="ChEBI" id="CHEBI:29034"/>
        <dbReference type="ChEBI" id="CHEBI:29969"/>
        <dbReference type="ChEBI" id="CHEBI:29979"/>
        <dbReference type="ChEBI" id="CHEBI:33190"/>
        <dbReference type="ChEBI" id="CHEBI:58354"/>
        <dbReference type="ChEBI" id="CHEBI:143915"/>
        <dbReference type="ChEBI" id="CHEBI:157692"/>
    </reaction>
    <physiologicalReaction direction="left-to-right" evidence="11">
        <dbReference type="Rhea" id="RHEA:65757"/>
    </physiologicalReaction>
</comment>
<comment type="subunit">
    <text evidence="4">Homodimer.</text>
</comment>
<feature type="transmembrane region" description="Helical" evidence="12">
    <location>
        <begin position="349"/>
        <end position="374"/>
    </location>
</feature>
<keyword evidence="9" id="KW-0408">Iron</keyword>
<evidence type="ECO:0000256" key="3">
    <source>
        <dbReference type="ARBA" id="ARBA00009406"/>
    </source>
</evidence>
<keyword evidence="12" id="KW-0812">Transmembrane</keyword>
<feature type="transmembrane region" description="Helical" evidence="12">
    <location>
        <begin position="513"/>
        <end position="532"/>
    </location>
</feature>
<comment type="function">
    <text evidence="1">Responsible for the formation of the pyrimidine heterocycle in the thiamine biosynthesis pathway. Catalyzes the formation of hydroxymethylpyrimidine phosphate (HMP-P) from histidine and pyridoxal phosphate (PLP). The protein uses PLP and the active site histidine to form HMP-P, generating an inactive enzyme. The enzyme can only undergo a single turnover, which suggests it is a suicide enzyme.</text>
</comment>